<dbReference type="RefSeq" id="WP_074486392.1">
    <property type="nucleotide sequence ID" value="NZ_FMXP01000026.1"/>
</dbReference>
<sequence length="150" mass="16994">MLSINQELVAIDEAIDEVAQSFLNLSLVAEYKEKKSDFLSDLELQERINEFQVLKEDFDSIKAFAPYRSDISQLRRQLFSRKREIDLNPKVIAYRQAEVALQEVLAKLTSSLTEVISTSIFVDTGLPLASHKPIHGKGRGGNIREKESDV</sequence>
<dbReference type="InterPro" id="IPR052767">
    <property type="entry name" value="Bact_com_dev_regulator"/>
</dbReference>
<dbReference type="InterPro" id="IPR023378">
    <property type="entry name" value="YheA/YmcA-like_dom_sf"/>
</dbReference>
<dbReference type="PANTHER" id="PTHR38448">
    <property type="entry name" value="REGULATORY PROTEIN YLBF-RELATED"/>
    <property type="match status" value="1"/>
</dbReference>
<dbReference type="STRING" id="439219.SAMN02910293_01756"/>
<proteinExistence type="predicted"/>
<evidence type="ECO:0000313" key="2">
    <source>
        <dbReference type="Proteomes" id="UP000182508"/>
    </source>
</evidence>
<dbReference type="Gene3D" id="1.20.1500.10">
    <property type="entry name" value="YheA/YmcA-like"/>
    <property type="match status" value="1"/>
</dbReference>
<name>A0A1G6CSF5_9STRE</name>
<gene>
    <name evidence="1" type="ORF">SAMN02910293_01756</name>
</gene>
<dbReference type="Pfam" id="PF06133">
    <property type="entry name" value="Com_YlbF"/>
    <property type="match status" value="1"/>
</dbReference>
<dbReference type="AlphaFoldDB" id="A0A1G6CSF5"/>
<reference evidence="1 2" key="1">
    <citation type="submission" date="2016-10" db="EMBL/GenBank/DDBJ databases">
        <authorList>
            <person name="de Groot N.N."/>
        </authorList>
    </citation>
    <scope>NUCLEOTIDE SEQUENCE [LARGE SCALE GENOMIC DNA]</scope>
    <source>
        <strain evidence="1 2">A-4</strain>
    </source>
</reference>
<dbReference type="Proteomes" id="UP000182508">
    <property type="component" value="Unassembled WGS sequence"/>
</dbReference>
<keyword evidence="2" id="KW-1185">Reference proteome</keyword>
<dbReference type="InterPro" id="IPR010368">
    <property type="entry name" value="Com_YlbF"/>
</dbReference>
<dbReference type="eggNOG" id="COG3679">
    <property type="taxonomic scope" value="Bacteria"/>
</dbReference>
<organism evidence="1 2">
    <name type="scientific">Streptococcus henryi</name>
    <dbReference type="NCBI Taxonomy" id="439219"/>
    <lineage>
        <taxon>Bacteria</taxon>
        <taxon>Bacillati</taxon>
        <taxon>Bacillota</taxon>
        <taxon>Bacilli</taxon>
        <taxon>Lactobacillales</taxon>
        <taxon>Streptococcaceae</taxon>
        <taxon>Streptococcus</taxon>
    </lineage>
</organism>
<protein>
    <submittedName>
        <fullName evidence="1">Cell fate regulator YlbF, YheA/YmcA/DUF963 family (Controls sporulation, competence, biofilm development)</fullName>
    </submittedName>
</protein>
<dbReference type="PANTHER" id="PTHR38448:SF2">
    <property type="entry name" value="REGULATORY PROTEIN YLBF"/>
    <property type="match status" value="1"/>
</dbReference>
<dbReference type="EMBL" id="FMXP01000026">
    <property type="protein sequence ID" value="SDB35774.1"/>
    <property type="molecule type" value="Genomic_DNA"/>
</dbReference>
<evidence type="ECO:0000313" key="1">
    <source>
        <dbReference type="EMBL" id="SDB35774.1"/>
    </source>
</evidence>
<dbReference type="SUPFAM" id="SSF158622">
    <property type="entry name" value="YheA/YmcA-like"/>
    <property type="match status" value="1"/>
</dbReference>
<accession>A0A1G6CSF5</accession>